<accession>A0ABP8YNJ6</accession>
<name>A0ABP8YNJ6_9ACTN</name>
<dbReference type="SUPFAM" id="SSF52540">
    <property type="entry name" value="P-loop containing nucleoside triphosphate hydrolases"/>
    <property type="match status" value="1"/>
</dbReference>
<dbReference type="Gene3D" id="3.40.50.300">
    <property type="entry name" value="P-loop containing nucleotide triphosphate hydrolases"/>
    <property type="match status" value="1"/>
</dbReference>
<feature type="domain" description="DUF6752" evidence="1">
    <location>
        <begin position="380"/>
        <end position="432"/>
    </location>
</feature>
<proteinExistence type="predicted"/>
<dbReference type="InterPro" id="IPR046640">
    <property type="entry name" value="DUF6752"/>
</dbReference>
<evidence type="ECO:0000259" key="1">
    <source>
        <dbReference type="Pfam" id="PF20537"/>
    </source>
</evidence>
<dbReference type="RefSeq" id="WP_345526156.1">
    <property type="nucleotide sequence ID" value="NZ_BAABKN010000009.1"/>
</dbReference>
<dbReference type="Pfam" id="PF20537">
    <property type="entry name" value="DUF6752"/>
    <property type="match status" value="1"/>
</dbReference>
<comment type="caution">
    <text evidence="2">The sequence shown here is derived from an EMBL/GenBank/DDBJ whole genome shotgun (WGS) entry which is preliminary data.</text>
</comment>
<sequence length="434" mass="48151">MTERVYLHVGTPKSGTTYLQRVLDQNRERLAAAGVLVVGQRHVDRVHAALVLREDPRVSTLSARQAQSWQRLVAQIRAWDGPSAVLSYELFSAATREQAERALADLAGLDVHVVITARDFGKMVPSAWQERLKFGLTTPLGQWRPAREKAGPRREWGWRTMDPASVAERWGASLAPDHVHVVTVPRERRDPDELWDRFAAACDLTSTSDDLNLGVGLVNESLGVTAAELLRRVNERIGPPIEGSREQAKWLRDTLAHGVLARLGSEPIQINDRQLDDAQRQANRSVQRVDEAGYDVRGDLDDLAPSRGAGRSPEDVTDAELLDTALDTIVQLLLLVRERSQRGAPADDADVPGGRLRRAARATAQRTSAPYLRHRAAASERRIAELEEIVAADRALHLRVAALQDVVTELLLPLGDRDAEITGRALRRYHRDSV</sequence>
<keyword evidence="3" id="KW-1185">Reference proteome</keyword>
<protein>
    <recommendedName>
        <fullName evidence="1">DUF6752 domain-containing protein</fullName>
    </recommendedName>
</protein>
<evidence type="ECO:0000313" key="2">
    <source>
        <dbReference type="EMBL" id="GAA4732916.1"/>
    </source>
</evidence>
<gene>
    <name evidence="2" type="ORF">GCM10023350_15470</name>
</gene>
<dbReference type="EMBL" id="BAABKN010000009">
    <property type="protein sequence ID" value="GAA4732916.1"/>
    <property type="molecule type" value="Genomic_DNA"/>
</dbReference>
<evidence type="ECO:0000313" key="3">
    <source>
        <dbReference type="Proteomes" id="UP001499882"/>
    </source>
</evidence>
<organism evidence="2 3">
    <name type="scientific">Nocardioides endophyticus</name>
    <dbReference type="NCBI Taxonomy" id="1353775"/>
    <lineage>
        <taxon>Bacteria</taxon>
        <taxon>Bacillati</taxon>
        <taxon>Actinomycetota</taxon>
        <taxon>Actinomycetes</taxon>
        <taxon>Propionibacteriales</taxon>
        <taxon>Nocardioidaceae</taxon>
        <taxon>Nocardioides</taxon>
    </lineage>
</organism>
<reference evidence="3" key="1">
    <citation type="journal article" date="2019" name="Int. J. Syst. Evol. Microbiol.">
        <title>The Global Catalogue of Microorganisms (GCM) 10K type strain sequencing project: providing services to taxonomists for standard genome sequencing and annotation.</title>
        <authorList>
            <consortium name="The Broad Institute Genomics Platform"/>
            <consortium name="The Broad Institute Genome Sequencing Center for Infectious Disease"/>
            <person name="Wu L."/>
            <person name="Ma J."/>
        </authorList>
    </citation>
    <scope>NUCLEOTIDE SEQUENCE [LARGE SCALE GENOMIC DNA]</scope>
    <source>
        <strain evidence="3">JCM 18532</strain>
    </source>
</reference>
<dbReference type="Proteomes" id="UP001499882">
    <property type="component" value="Unassembled WGS sequence"/>
</dbReference>
<dbReference type="InterPro" id="IPR027417">
    <property type="entry name" value="P-loop_NTPase"/>
</dbReference>